<feature type="compositionally biased region" description="Basic and acidic residues" evidence="1">
    <location>
        <begin position="10"/>
        <end position="21"/>
    </location>
</feature>
<reference evidence="2" key="1">
    <citation type="journal article" date="2013" name="Genetics">
        <title>The draft genome and transcriptome of Panagrellus redivivus are shaped by the harsh demands of a free-living lifestyle.</title>
        <authorList>
            <person name="Srinivasan J."/>
            <person name="Dillman A.R."/>
            <person name="Macchietto M.G."/>
            <person name="Heikkinen L."/>
            <person name="Lakso M."/>
            <person name="Fracchia K.M."/>
            <person name="Antoshechkin I."/>
            <person name="Mortazavi A."/>
            <person name="Wong G."/>
            <person name="Sternberg P.W."/>
        </authorList>
    </citation>
    <scope>NUCLEOTIDE SEQUENCE [LARGE SCALE GENOMIC DNA]</scope>
    <source>
        <strain evidence="2">MT8872</strain>
    </source>
</reference>
<evidence type="ECO:0000313" key="2">
    <source>
        <dbReference type="Proteomes" id="UP000492821"/>
    </source>
</evidence>
<name>A0A7E4VX84_PANRE</name>
<dbReference type="AlphaFoldDB" id="A0A7E4VX84"/>
<evidence type="ECO:0000256" key="1">
    <source>
        <dbReference type="SAM" id="MobiDB-lite"/>
    </source>
</evidence>
<dbReference type="Proteomes" id="UP000492821">
    <property type="component" value="Unassembled WGS sequence"/>
</dbReference>
<accession>A0A7E4VX84</accession>
<proteinExistence type="predicted"/>
<keyword evidence="2" id="KW-1185">Reference proteome</keyword>
<protein>
    <submittedName>
        <fullName evidence="3">Transcriptional regulator</fullName>
    </submittedName>
</protein>
<feature type="region of interest" description="Disordered" evidence="1">
    <location>
        <begin position="1"/>
        <end position="24"/>
    </location>
</feature>
<sequence length="67" mass="7476">MNASQFTTAVKDESMTGEHRPTVLNDLPSCKRGINRVEAMTAQPAQIICYSEHDIIKVMPIDLNEES</sequence>
<dbReference type="WBParaSite" id="Pan_g4328.t1">
    <property type="protein sequence ID" value="Pan_g4328.t1"/>
    <property type="gene ID" value="Pan_g4328"/>
</dbReference>
<evidence type="ECO:0000313" key="3">
    <source>
        <dbReference type="WBParaSite" id="Pan_g4328.t1"/>
    </source>
</evidence>
<reference evidence="3" key="2">
    <citation type="submission" date="2020-10" db="UniProtKB">
        <authorList>
            <consortium name="WormBaseParasite"/>
        </authorList>
    </citation>
    <scope>IDENTIFICATION</scope>
</reference>
<organism evidence="2 3">
    <name type="scientific">Panagrellus redivivus</name>
    <name type="common">Microworm</name>
    <dbReference type="NCBI Taxonomy" id="6233"/>
    <lineage>
        <taxon>Eukaryota</taxon>
        <taxon>Metazoa</taxon>
        <taxon>Ecdysozoa</taxon>
        <taxon>Nematoda</taxon>
        <taxon>Chromadorea</taxon>
        <taxon>Rhabditida</taxon>
        <taxon>Tylenchina</taxon>
        <taxon>Panagrolaimomorpha</taxon>
        <taxon>Panagrolaimoidea</taxon>
        <taxon>Panagrolaimidae</taxon>
        <taxon>Panagrellus</taxon>
    </lineage>
</organism>